<sequence length="109" mass="11070">MDLEEWELLPDHGFLEAGKKVVLPAALAKAASLSVLAADQKDPAVSQTRYPSAATTTEAKIAGTNAAASADGPGAGASTSAAAFWAAIITAITTTTKKAFIFNASIFCI</sequence>
<organism evidence="1 2">
    <name type="scientific">Striga asiatica</name>
    <name type="common">Asiatic witchweed</name>
    <name type="synonym">Buchnera asiatica</name>
    <dbReference type="NCBI Taxonomy" id="4170"/>
    <lineage>
        <taxon>Eukaryota</taxon>
        <taxon>Viridiplantae</taxon>
        <taxon>Streptophyta</taxon>
        <taxon>Embryophyta</taxon>
        <taxon>Tracheophyta</taxon>
        <taxon>Spermatophyta</taxon>
        <taxon>Magnoliopsida</taxon>
        <taxon>eudicotyledons</taxon>
        <taxon>Gunneridae</taxon>
        <taxon>Pentapetalae</taxon>
        <taxon>asterids</taxon>
        <taxon>lamiids</taxon>
        <taxon>Lamiales</taxon>
        <taxon>Orobanchaceae</taxon>
        <taxon>Buchnereae</taxon>
        <taxon>Striga</taxon>
    </lineage>
</organism>
<accession>A0A5A7Q4V5</accession>
<gene>
    <name evidence="1" type="ORF">STAS_16592</name>
</gene>
<dbReference type="Proteomes" id="UP000325081">
    <property type="component" value="Unassembled WGS sequence"/>
</dbReference>
<evidence type="ECO:0000313" key="1">
    <source>
        <dbReference type="EMBL" id="GER39946.1"/>
    </source>
</evidence>
<keyword evidence="2" id="KW-1185">Reference proteome</keyword>
<comment type="caution">
    <text evidence="1">The sequence shown here is derived from an EMBL/GenBank/DDBJ whole genome shotgun (WGS) entry which is preliminary data.</text>
</comment>
<dbReference type="AlphaFoldDB" id="A0A5A7Q4V5"/>
<reference evidence="2" key="1">
    <citation type="journal article" date="2019" name="Curr. Biol.">
        <title>Genome Sequence of Striga asiatica Provides Insight into the Evolution of Plant Parasitism.</title>
        <authorList>
            <person name="Yoshida S."/>
            <person name="Kim S."/>
            <person name="Wafula E.K."/>
            <person name="Tanskanen J."/>
            <person name="Kim Y.M."/>
            <person name="Honaas L."/>
            <person name="Yang Z."/>
            <person name="Spallek T."/>
            <person name="Conn C.E."/>
            <person name="Ichihashi Y."/>
            <person name="Cheong K."/>
            <person name="Cui S."/>
            <person name="Der J.P."/>
            <person name="Gundlach H."/>
            <person name="Jiao Y."/>
            <person name="Hori C."/>
            <person name="Ishida J.K."/>
            <person name="Kasahara H."/>
            <person name="Kiba T."/>
            <person name="Kim M.S."/>
            <person name="Koo N."/>
            <person name="Laohavisit A."/>
            <person name="Lee Y.H."/>
            <person name="Lumba S."/>
            <person name="McCourt P."/>
            <person name="Mortimer J.C."/>
            <person name="Mutuku J.M."/>
            <person name="Nomura T."/>
            <person name="Sasaki-Sekimoto Y."/>
            <person name="Seto Y."/>
            <person name="Wang Y."/>
            <person name="Wakatake T."/>
            <person name="Sakakibara H."/>
            <person name="Demura T."/>
            <person name="Yamaguchi S."/>
            <person name="Yoneyama K."/>
            <person name="Manabe R.I."/>
            <person name="Nelson D.C."/>
            <person name="Schulman A.H."/>
            <person name="Timko M.P."/>
            <person name="dePamphilis C.W."/>
            <person name="Choi D."/>
            <person name="Shirasu K."/>
        </authorList>
    </citation>
    <scope>NUCLEOTIDE SEQUENCE [LARGE SCALE GENOMIC DNA]</scope>
    <source>
        <strain evidence="2">cv. UVA1</strain>
    </source>
</reference>
<proteinExistence type="predicted"/>
<evidence type="ECO:0000313" key="2">
    <source>
        <dbReference type="Proteomes" id="UP000325081"/>
    </source>
</evidence>
<keyword evidence="1" id="KW-0378">Hydrolase</keyword>
<dbReference type="GO" id="GO:0016787">
    <property type="term" value="F:hydrolase activity"/>
    <property type="evidence" value="ECO:0007669"/>
    <property type="project" value="UniProtKB-KW"/>
</dbReference>
<dbReference type="EMBL" id="BKCP01005783">
    <property type="protein sequence ID" value="GER39946.1"/>
    <property type="molecule type" value="Genomic_DNA"/>
</dbReference>
<name>A0A5A7Q4V5_STRAF</name>
<protein>
    <submittedName>
        <fullName evidence="1">Haloacid dehalogenase-like hydrolase superfamily protein</fullName>
    </submittedName>
</protein>